<evidence type="ECO:0000313" key="2">
    <source>
        <dbReference type="EMBL" id="GAA4900443.1"/>
    </source>
</evidence>
<gene>
    <name evidence="2" type="ORF">GCM10023311_27600</name>
</gene>
<proteinExistence type="predicted"/>
<dbReference type="Proteomes" id="UP001500433">
    <property type="component" value="Unassembled WGS sequence"/>
</dbReference>
<evidence type="ECO:0000313" key="3">
    <source>
        <dbReference type="Proteomes" id="UP001500433"/>
    </source>
</evidence>
<organism evidence="2 3">
    <name type="scientific">Flaviramulus aquimarinus</name>
    <dbReference type="NCBI Taxonomy" id="1170456"/>
    <lineage>
        <taxon>Bacteria</taxon>
        <taxon>Pseudomonadati</taxon>
        <taxon>Bacteroidota</taxon>
        <taxon>Flavobacteriia</taxon>
        <taxon>Flavobacteriales</taxon>
        <taxon>Flavobacteriaceae</taxon>
        <taxon>Flaviramulus</taxon>
    </lineage>
</organism>
<comment type="caution">
    <text evidence="2">The sequence shown here is derived from an EMBL/GenBank/DDBJ whole genome shotgun (WGS) entry which is preliminary data.</text>
</comment>
<dbReference type="RefSeq" id="WP_345274749.1">
    <property type="nucleotide sequence ID" value="NZ_BAABJH010000007.1"/>
</dbReference>
<protein>
    <submittedName>
        <fullName evidence="2">Uncharacterized protein</fullName>
    </submittedName>
</protein>
<keyword evidence="3" id="KW-1185">Reference proteome</keyword>
<name>A0ABP9FF53_9FLAO</name>
<evidence type="ECO:0000256" key="1">
    <source>
        <dbReference type="SAM" id="Phobius"/>
    </source>
</evidence>
<sequence length="169" mass="19474">MKKSSLHNIKSTGFKTPDDYFESFDEKFLSKLNNENHLESIKKTGFKVPDNYFESFDDKILTKDILNTEESKLISLFSKKNLVYISSIAAAILLLFNLSIFDNNPSFSNLDIETVENYIIEENISSYELAALLSDEQIIESINIEHDFNNDHIEDYLLNNADIEALMIE</sequence>
<accession>A0ABP9FF53</accession>
<keyword evidence="1" id="KW-0472">Membrane</keyword>
<dbReference type="EMBL" id="BAABJH010000007">
    <property type="protein sequence ID" value="GAA4900443.1"/>
    <property type="molecule type" value="Genomic_DNA"/>
</dbReference>
<reference evidence="3" key="1">
    <citation type="journal article" date="2019" name="Int. J. Syst. Evol. Microbiol.">
        <title>The Global Catalogue of Microorganisms (GCM) 10K type strain sequencing project: providing services to taxonomists for standard genome sequencing and annotation.</title>
        <authorList>
            <consortium name="The Broad Institute Genomics Platform"/>
            <consortium name="The Broad Institute Genome Sequencing Center for Infectious Disease"/>
            <person name="Wu L."/>
            <person name="Ma J."/>
        </authorList>
    </citation>
    <scope>NUCLEOTIDE SEQUENCE [LARGE SCALE GENOMIC DNA]</scope>
    <source>
        <strain evidence="3">JCM 18274</strain>
    </source>
</reference>
<keyword evidence="1" id="KW-1133">Transmembrane helix</keyword>
<keyword evidence="1" id="KW-0812">Transmembrane</keyword>
<feature type="transmembrane region" description="Helical" evidence="1">
    <location>
        <begin position="82"/>
        <end position="101"/>
    </location>
</feature>